<feature type="region of interest" description="Disordered" evidence="1">
    <location>
        <begin position="114"/>
        <end position="154"/>
    </location>
</feature>
<accession>A0ABP0J3S3</accession>
<feature type="compositionally biased region" description="Polar residues" evidence="1">
    <location>
        <begin position="144"/>
        <end position="154"/>
    </location>
</feature>
<gene>
    <name evidence="2" type="ORF">CCMP2556_LOCUS9478</name>
</gene>
<evidence type="ECO:0000256" key="1">
    <source>
        <dbReference type="SAM" id="MobiDB-lite"/>
    </source>
</evidence>
<evidence type="ECO:0000313" key="3">
    <source>
        <dbReference type="Proteomes" id="UP001642484"/>
    </source>
</evidence>
<dbReference type="Proteomes" id="UP001642484">
    <property type="component" value="Unassembled WGS sequence"/>
</dbReference>
<reference evidence="2 3" key="1">
    <citation type="submission" date="2024-02" db="EMBL/GenBank/DDBJ databases">
        <authorList>
            <person name="Chen Y."/>
            <person name="Shah S."/>
            <person name="Dougan E. K."/>
            <person name="Thang M."/>
            <person name="Chan C."/>
        </authorList>
    </citation>
    <scope>NUCLEOTIDE SEQUENCE [LARGE SCALE GENOMIC DNA]</scope>
</reference>
<proteinExistence type="predicted"/>
<comment type="caution">
    <text evidence="2">The sequence shown here is derived from an EMBL/GenBank/DDBJ whole genome shotgun (WGS) entry which is preliminary data.</text>
</comment>
<name>A0ABP0J3S3_9DINO</name>
<evidence type="ECO:0000313" key="2">
    <source>
        <dbReference type="EMBL" id="CAK9008992.1"/>
    </source>
</evidence>
<organism evidence="2 3">
    <name type="scientific">Durusdinium trenchii</name>
    <dbReference type="NCBI Taxonomy" id="1381693"/>
    <lineage>
        <taxon>Eukaryota</taxon>
        <taxon>Sar</taxon>
        <taxon>Alveolata</taxon>
        <taxon>Dinophyceae</taxon>
        <taxon>Suessiales</taxon>
        <taxon>Symbiodiniaceae</taxon>
        <taxon>Durusdinium</taxon>
    </lineage>
</organism>
<sequence>MSFEVAMELVARQEERTRIKADSLLAHSVPLIGQSGSPRLFVSKADMIETAQADAARVVARVQNAGDIDVQRLTGHFMRRGGAKALARAGTPIALIKPNQAHVTAQRQCSADLCRGGPGGVPERTTHAGKLPPDTEADRGPPRRTSSLEESQDD</sequence>
<dbReference type="EMBL" id="CAXAMN010004413">
    <property type="protein sequence ID" value="CAK9008992.1"/>
    <property type="molecule type" value="Genomic_DNA"/>
</dbReference>
<keyword evidence="3" id="KW-1185">Reference proteome</keyword>
<protein>
    <submittedName>
        <fullName evidence="2">Uncharacterized protein</fullName>
    </submittedName>
</protein>